<feature type="transmembrane region" description="Helical" evidence="6">
    <location>
        <begin position="105"/>
        <end position="128"/>
    </location>
</feature>
<dbReference type="InterPro" id="IPR013783">
    <property type="entry name" value="Ig-like_fold"/>
</dbReference>
<dbReference type="FunFam" id="2.60.40.10:FF:000244">
    <property type="entry name" value="carcinoembryonic antigen-related cell adhesion molecule 16"/>
    <property type="match status" value="2"/>
</dbReference>
<dbReference type="InterPro" id="IPR050831">
    <property type="entry name" value="CEA_cell_adhesion"/>
</dbReference>
<feature type="domain" description="Ig-like" evidence="7">
    <location>
        <begin position="406"/>
        <end position="493"/>
    </location>
</feature>
<sequence>MSRGEARPPSQQCTVTEHKDTVVLTCLTNDMGSPSGGSSRTNLLLTDRMKLSQGNSTLTINPVRREDAGGYQCEVFNPVSSGTSDPFRLDVQSEQTYTGYSVGTIIGSVIGVLVVVALGASLGYFLYLRRTRRASDPRGLQEHPSPAAAPGQGPTGTSAFPGPLPDPKTAGHIYEVSGRCCHVLAGDGDQDMEPKSLVSQLTRKIGLGLQTAHDVVGIFPSRMGQENPGSGGLPPQSLHVEGPLLGLHVELIQILGPVGRPRADDSQGHRVPNLDQFLSSLLASLLTFWSLPTTAQLTIESVPPNAAQGKDVLLRVHNLPGNLGSFNWYKGEIVDSNLQILSYVIDTQTTILGPAYSGRETIYPNGSLLFQKVTLKNTGYYTLQATDKGFQTKQVTGQLHVYPVLPKPSITSNNSNPEEHKDPVVLMCEPQIQDTTYLWLINSQSLPASARLQLSKDNRTLTLLPVTRNDTGRYECETRNPVSAARSDPFTLNVLYGPDAPTISPSNSHYLRGANLRLFCLSVSNPPAQYSWFINGRPQQPTQELFIPNITRHDSGFYTCLAQNSVTGLKGTTVKTITVYEPVGKPTLRASNAIVTEHKDAVVLTCLTNDTGISSRWLFKNQNLLLTDRMKLSRDNSTLTIDPVRREDAGGYQCEVFNPVSSGKSDPSGWMCNVTEQTYTGYSVGTIVGSVIGILVMVALGASLGYFLYLRRTRRASDPRGLQEHPSPAAAPGQGPTGTSAFPSPLPDPRTAGHIYEVSVGYEHSVLQVPAAPGPAPSPALAVLPAQERAVKSDNRGWEEGGITQPKHRGVLPGHPQSRRGFLVLPGPETPDPVDVACAREPALSIKLSEISQWEKDKYHMISLICGIQ</sequence>
<dbReference type="AlphaFoldDB" id="A0AA40LER8"/>
<evidence type="ECO:0000256" key="5">
    <source>
        <dbReference type="SAM" id="MobiDB-lite"/>
    </source>
</evidence>
<keyword evidence="6" id="KW-0812">Transmembrane</keyword>
<gene>
    <name evidence="8" type="ORF">QTO34_010321</name>
</gene>
<dbReference type="GO" id="GO:1990782">
    <property type="term" value="F:protein tyrosine kinase binding"/>
    <property type="evidence" value="ECO:0007669"/>
    <property type="project" value="TreeGrafter"/>
</dbReference>
<feature type="region of interest" description="Disordered" evidence="5">
    <location>
        <begin position="718"/>
        <end position="749"/>
    </location>
</feature>
<dbReference type="EMBL" id="JAULJE010000021">
    <property type="protein sequence ID" value="KAK1330135.1"/>
    <property type="molecule type" value="Genomic_DNA"/>
</dbReference>
<organism evidence="8 9">
    <name type="scientific">Cnephaeus nilssonii</name>
    <name type="common">Northern bat</name>
    <name type="synonym">Eptesicus nilssonii</name>
    <dbReference type="NCBI Taxonomy" id="3371016"/>
    <lineage>
        <taxon>Eukaryota</taxon>
        <taxon>Metazoa</taxon>
        <taxon>Chordata</taxon>
        <taxon>Craniata</taxon>
        <taxon>Vertebrata</taxon>
        <taxon>Euteleostomi</taxon>
        <taxon>Mammalia</taxon>
        <taxon>Eutheria</taxon>
        <taxon>Laurasiatheria</taxon>
        <taxon>Chiroptera</taxon>
        <taxon>Yangochiroptera</taxon>
        <taxon>Vespertilionidae</taxon>
        <taxon>Cnephaeus</taxon>
    </lineage>
</organism>
<feature type="domain" description="Ig-like" evidence="7">
    <location>
        <begin position="1"/>
        <end position="90"/>
    </location>
</feature>
<dbReference type="InterPro" id="IPR013106">
    <property type="entry name" value="Ig_V-set"/>
</dbReference>
<dbReference type="Pfam" id="PF00047">
    <property type="entry name" value="ig"/>
    <property type="match status" value="2"/>
</dbReference>
<dbReference type="CDD" id="cd12087">
    <property type="entry name" value="TM_EGFR-like"/>
    <property type="match status" value="1"/>
</dbReference>
<keyword evidence="9" id="KW-1185">Reference proteome</keyword>
<dbReference type="GO" id="GO:0002682">
    <property type="term" value="P:regulation of immune system process"/>
    <property type="evidence" value="ECO:0007669"/>
    <property type="project" value="TreeGrafter"/>
</dbReference>
<dbReference type="PANTHER" id="PTHR44427:SF1">
    <property type="entry name" value="CARCINOEMBRYONIC ANTIGEN-RELATED CELL ADHESION MOLECULE 1"/>
    <property type="match status" value="1"/>
</dbReference>
<name>A0AA40LER8_CNENI</name>
<protein>
    <recommendedName>
        <fullName evidence="7">Ig-like domain-containing protein</fullName>
    </recommendedName>
</protein>
<dbReference type="GO" id="GO:0009986">
    <property type="term" value="C:cell surface"/>
    <property type="evidence" value="ECO:0007669"/>
    <property type="project" value="TreeGrafter"/>
</dbReference>
<dbReference type="InterPro" id="IPR013151">
    <property type="entry name" value="Immunoglobulin_dom"/>
</dbReference>
<evidence type="ECO:0000313" key="8">
    <source>
        <dbReference type="EMBL" id="KAK1330135.1"/>
    </source>
</evidence>
<keyword evidence="6" id="KW-0472">Membrane</keyword>
<evidence type="ECO:0000256" key="3">
    <source>
        <dbReference type="ARBA" id="ARBA00023319"/>
    </source>
</evidence>
<dbReference type="Pfam" id="PF13895">
    <property type="entry name" value="Ig_2"/>
    <property type="match status" value="1"/>
</dbReference>
<dbReference type="CDD" id="cd05774">
    <property type="entry name" value="IgV_CEACAM_D1"/>
    <property type="match status" value="1"/>
</dbReference>
<dbReference type="InterPro" id="IPR007110">
    <property type="entry name" value="Ig-like_dom"/>
</dbReference>
<dbReference type="InterPro" id="IPR003598">
    <property type="entry name" value="Ig_sub2"/>
</dbReference>
<dbReference type="Pfam" id="PF07686">
    <property type="entry name" value="V-set"/>
    <property type="match status" value="1"/>
</dbReference>
<keyword evidence="3" id="KW-0393">Immunoglobulin domain</keyword>
<dbReference type="FunFam" id="2.60.40.10:FF:000340">
    <property type="entry name" value="Carcinoembryonic antigen-related cell adhesion molecule 1"/>
    <property type="match status" value="1"/>
</dbReference>
<dbReference type="GO" id="GO:0005886">
    <property type="term" value="C:plasma membrane"/>
    <property type="evidence" value="ECO:0007669"/>
    <property type="project" value="TreeGrafter"/>
</dbReference>
<keyword evidence="2" id="KW-0325">Glycoprotein</keyword>
<evidence type="ECO:0000313" key="9">
    <source>
        <dbReference type="Proteomes" id="UP001177744"/>
    </source>
</evidence>
<evidence type="ECO:0000256" key="6">
    <source>
        <dbReference type="SAM" id="Phobius"/>
    </source>
</evidence>
<dbReference type="CDD" id="cd05740">
    <property type="entry name" value="IgI_hCEACAM_2_4_6_like"/>
    <property type="match status" value="1"/>
</dbReference>
<evidence type="ECO:0000259" key="7">
    <source>
        <dbReference type="PROSITE" id="PS50835"/>
    </source>
</evidence>
<dbReference type="GO" id="GO:0007165">
    <property type="term" value="P:signal transduction"/>
    <property type="evidence" value="ECO:0007669"/>
    <property type="project" value="TreeGrafter"/>
</dbReference>
<feature type="domain" description="Ig-like" evidence="7">
    <location>
        <begin position="498"/>
        <end position="578"/>
    </location>
</feature>
<feature type="region of interest" description="Disordered" evidence="5">
    <location>
        <begin position="794"/>
        <end position="815"/>
    </location>
</feature>
<dbReference type="PANTHER" id="PTHR44427">
    <property type="entry name" value="CARCINOEMBRYONIC ANTIGEN-RELATED CELL ADHESION MOLECULE 19"/>
    <property type="match status" value="1"/>
</dbReference>
<dbReference type="InterPro" id="IPR003599">
    <property type="entry name" value="Ig_sub"/>
</dbReference>
<comment type="similarity">
    <text evidence="4">Belongs to the immunoglobulin superfamily. CEA family.</text>
</comment>
<keyword evidence="6" id="KW-1133">Transmembrane helix</keyword>
<feature type="domain" description="Ig-like" evidence="7">
    <location>
        <begin position="586"/>
        <end position="656"/>
    </location>
</feature>
<dbReference type="PROSITE" id="PS50835">
    <property type="entry name" value="IG_LIKE"/>
    <property type="match status" value="4"/>
</dbReference>
<reference evidence="8" key="1">
    <citation type="submission" date="2023-06" db="EMBL/GenBank/DDBJ databases">
        <title>Reference genome for the Northern bat (Eptesicus nilssonii), a most northern bat species.</title>
        <authorList>
            <person name="Laine V.N."/>
            <person name="Pulliainen A.T."/>
            <person name="Lilley T.M."/>
        </authorList>
    </citation>
    <scope>NUCLEOTIDE SEQUENCE</scope>
    <source>
        <strain evidence="8">BLF_Eptnil</strain>
        <tissue evidence="8">Kidney</tissue>
    </source>
</reference>
<evidence type="ECO:0000256" key="1">
    <source>
        <dbReference type="ARBA" id="ARBA00022729"/>
    </source>
</evidence>
<dbReference type="Proteomes" id="UP001177744">
    <property type="component" value="Unassembled WGS sequence"/>
</dbReference>
<evidence type="ECO:0000256" key="2">
    <source>
        <dbReference type="ARBA" id="ARBA00023180"/>
    </source>
</evidence>
<dbReference type="CDD" id="cd20948">
    <property type="entry name" value="IgC2_CEACAM5-like"/>
    <property type="match status" value="1"/>
</dbReference>
<dbReference type="SMART" id="SM00409">
    <property type="entry name" value="IG"/>
    <property type="match status" value="5"/>
</dbReference>
<keyword evidence="1" id="KW-0732">Signal</keyword>
<dbReference type="SUPFAM" id="SSF48726">
    <property type="entry name" value="Immunoglobulin"/>
    <property type="match status" value="5"/>
</dbReference>
<dbReference type="SMART" id="SM00408">
    <property type="entry name" value="IGc2"/>
    <property type="match status" value="4"/>
</dbReference>
<feature type="region of interest" description="Disordered" evidence="5">
    <location>
        <begin position="136"/>
        <end position="168"/>
    </location>
</feature>
<proteinExistence type="inferred from homology"/>
<feature type="transmembrane region" description="Helical" evidence="6">
    <location>
        <begin position="687"/>
        <end position="710"/>
    </location>
</feature>
<evidence type="ECO:0000256" key="4">
    <source>
        <dbReference type="ARBA" id="ARBA00038222"/>
    </source>
</evidence>
<accession>A0AA40LER8</accession>
<dbReference type="InterPro" id="IPR036179">
    <property type="entry name" value="Ig-like_dom_sf"/>
</dbReference>
<comment type="caution">
    <text evidence="8">The sequence shown here is derived from an EMBL/GenBank/DDBJ whole genome shotgun (WGS) entry which is preliminary data.</text>
</comment>
<dbReference type="Gene3D" id="2.60.40.10">
    <property type="entry name" value="Immunoglobulins"/>
    <property type="match status" value="5"/>
</dbReference>
<dbReference type="Pfam" id="PF13927">
    <property type="entry name" value="Ig_3"/>
    <property type="match status" value="1"/>
</dbReference>